<evidence type="ECO:0000313" key="2">
    <source>
        <dbReference type="EMBL" id="AXA83505.1"/>
    </source>
</evidence>
<feature type="region of interest" description="Disordered" evidence="1">
    <location>
        <begin position="293"/>
        <end position="313"/>
    </location>
</feature>
<dbReference type="KEGG" id="lue:DCD74_01280"/>
<sequence length="792" mass="86929">MASWKCDGHLSRIRWALLPCILDLWGSGMEQGLGLGLWEGDRVDADAERLHRQASRLGAEWLSAPFADFWSKLGNELATRSIVASGYSTHQADMEAIRSLIAQESAWGMRLRSGLEGAALAWRSRQVAPLRARTLSLMSEIELSSHLYAQQLAAELQRILTGPLEESDRRVAAMAASLGLRPGVGNPWAPEAFLRVFAETLPLDEFTATLVPITFDQLGRSLPALMRDVLPRLSTLLEGGGVVAFPAASATPAAPMRREAPVEAKTPGHDTATMAEDTESGIVGQDTVANLRGRPALDPVPPGPATEPVQRRDNGMPRYRDIVHDHLAQWREREQAAGTWTLPKQAGQGAHVLRSAEVMTMASVLQGEDPTPFVTALARRGGSSLQVVIREEMLKAAAQLGFDREQTHFGQDDEDAIDLVAILFDTLAEGNDLMPRGTRMFGKLVLPYVKVAMLDDSLFNRRSHPARRLLDALAETCDGNAGESATNREMLDRAEAVVDQVVDRFQEDQAIIELAAQELREHLEQQQLRAEISERRMAEALHGRERLHFARQAAHGDLAGLLASGPLSRASQHFLEQFWQKALTHTWLRYGADSTRYRAMVVLGNKLAKLDAAGAALQADKLAHGFIAELDALRECLSLCGRIGEAADEALARLCSGLADVDAERLVRTAQPLAADDHADVPATGLHLASAREKPCDPVLIARLRKLRVGQGLRIREEEGRESAAKIAWISPLTARFLIVNRRGMRKLVVSPEELADMVERGEVTIRAIEAPVDQAMRQVWEQLRAAGRQVH</sequence>
<dbReference type="Pfam" id="PF07793">
    <property type="entry name" value="DUF1631"/>
    <property type="match status" value="1"/>
</dbReference>
<dbReference type="OrthoDB" id="6188167at2"/>
<reference evidence="3" key="1">
    <citation type="submission" date="2018-05" db="EMBL/GenBank/DDBJ databases">
        <title>Luteimonas pekinense sp. nov., isolated from human Meibomian gland secretions, Beijing, China.</title>
        <authorList>
            <person name="Wen T."/>
            <person name="Bai H."/>
            <person name="Lv H."/>
        </authorList>
    </citation>
    <scope>NUCLEOTIDE SEQUENCE [LARGE SCALE GENOMIC DNA]</scope>
    <source>
        <strain evidence="3">83-4</strain>
    </source>
</reference>
<organism evidence="2 3">
    <name type="scientific">Solilutibacter oculi</name>
    <dbReference type="NCBI Taxonomy" id="2698682"/>
    <lineage>
        <taxon>Bacteria</taxon>
        <taxon>Pseudomonadati</taxon>
        <taxon>Pseudomonadota</taxon>
        <taxon>Gammaproteobacteria</taxon>
        <taxon>Lysobacterales</taxon>
        <taxon>Lysobacteraceae</taxon>
        <taxon>Solilutibacter</taxon>
    </lineage>
</organism>
<dbReference type="EMBL" id="CP029556">
    <property type="protein sequence ID" value="AXA83505.1"/>
    <property type="molecule type" value="Genomic_DNA"/>
</dbReference>
<protein>
    <recommendedName>
        <fullName evidence="4">DUF1631 domain-containing protein</fullName>
    </recommendedName>
</protein>
<dbReference type="Proteomes" id="UP000251842">
    <property type="component" value="Chromosome"/>
</dbReference>
<name>A0A344J395_9GAMM</name>
<dbReference type="AlphaFoldDB" id="A0A344J395"/>
<evidence type="ECO:0000256" key="1">
    <source>
        <dbReference type="SAM" id="MobiDB-lite"/>
    </source>
</evidence>
<evidence type="ECO:0008006" key="4">
    <source>
        <dbReference type="Google" id="ProtNLM"/>
    </source>
</evidence>
<proteinExistence type="predicted"/>
<evidence type="ECO:0000313" key="3">
    <source>
        <dbReference type="Proteomes" id="UP000251842"/>
    </source>
</evidence>
<accession>A0A344J395</accession>
<gene>
    <name evidence="2" type="ORF">DCD74_01280</name>
</gene>
<keyword evidence="3" id="KW-1185">Reference proteome</keyword>
<dbReference type="InterPro" id="IPR012434">
    <property type="entry name" value="DUF1631"/>
</dbReference>